<dbReference type="EMBL" id="FN649733">
    <property type="protein sequence ID" value="CBJ27176.1"/>
    <property type="molecule type" value="Genomic_DNA"/>
</dbReference>
<dbReference type="OrthoDB" id="10054414at2759"/>
<gene>
    <name evidence="1" type="ORF">Esi_0058_0065</name>
</gene>
<keyword evidence="2" id="KW-1185">Reference proteome</keyword>
<name>D7G4T3_ECTSI</name>
<evidence type="ECO:0000313" key="2">
    <source>
        <dbReference type="Proteomes" id="UP000002630"/>
    </source>
</evidence>
<dbReference type="eggNOG" id="ENOG502S6KY">
    <property type="taxonomic scope" value="Eukaryota"/>
</dbReference>
<reference evidence="1 2" key="1">
    <citation type="journal article" date="2010" name="Nature">
        <title>The Ectocarpus genome and the independent evolution of multicellularity in brown algae.</title>
        <authorList>
            <person name="Cock J.M."/>
            <person name="Sterck L."/>
            <person name="Rouze P."/>
            <person name="Scornet D."/>
            <person name="Allen A.E."/>
            <person name="Amoutzias G."/>
            <person name="Anthouard V."/>
            <person name="Artiguenave F."/>
            <person name="Aury J.M."/>
            <person name="Badger J.H."/>
            <person name="Beszteri B."/>
            <person name="Billiau K."/>
            <person name="Bonnet E."/>
            <person name="Bothwell J.H."/>
            <person name="Bowler C."/>
            <person name="Boyen C."/>
            <person name="Brownlee C."/>
            <person name="Carrano C.J."/>
            <person name="Charrier B."/>
            <person name="Cho G.Y."/>
            <person name="Coelho S.M."/>
            <person name="Collen J."/>
            <person name="Corre E."/>
            <person name="Da Silva C."/>
            <person name="Delage L."/>
            <person name="Delaroque N."/>
            <person name="Dittami S.M."/>
            <person name="Doulbeau S."/>
            <person name="Elias M."/>
            <person name="Farnham G."/>
            <person name="Gachon C.M."/>
            <person name="Gschloessl B."/>
            <person name="Heesch S."/>
            <person name="Jabbari K."/>
            <person name="Jubin C."/>
            <person name="Kawai H."/>
            <person name="Kimura K."/>
            <person name="Kloareg B."/>
            <person name="Kupper F.C."/>
            <person name="Lang D."/>
            <person name="Le Bail A."/>
            <person name="Leblanc C."/>
            <person name="Lerouge P."/>
            <person name="Lohr M."/>
            <person name="Lopez P.J."/>
            <person name="Martens C."/>
            <person name="Maumus F."/>
            <person name="Michel G."/>
            <person name="Miranda-Saavedra D."/>
            <person name="Morales J."/>
            <person name="Moreau H."/>
            <person name="Motomura T."/>
            <person name="Nagasato C."/>
            <person name="Napoli C.A."/>
            <person name="Nelson D.R."/>
            <person name="Nyvall-Collen P."/>
            <person name="Peters A.F."/>
            <person name="Pommier C."/>
            <person name="Potin P."/>
            <person name="Poulain J."/>
            <person name="Quesneville H."/>
            <person name="Read B."/>
            <person name="Rensing S.A."/>
            <person name="Ritter A."/>
            <person name="Rousvoal S."/>
            <person name="Samanta M."/>
            <person name="Samson G."/>
            <person name="Schroeder D.C."/>
            <person name="Segurens B."/>
            <person name="Strittmatter M."/>
            <person name="Tonon T."/>
            <person name="Tregear J.W."/>
            <person name="Valentin K."/>
            <person name="von Dassow P."/>
            <person name="Yamagishi T."/>
            <person name="Van de Peer Y."/>
            <person name="Wincker P."/>
        </authorList>
    </citation>
    <scope>NUCLEOTIDE SEQUENCE [LARGE SCALE GENOMIC DNA]</scope>
    <source>
        <strain evidence="2">Ec32 / CCAP1310/4</strain>
    </source>
</reference>
<proteinExistence type="predicted"/>
<evidence type="ECO:0000313" key="1">
    <source>
        <dbReference type="EMBL" id="CBJ27176.1"/>
    </source>
</evidence>
<dbReference type="EMBL" id="FN648796">
    <property type="protein sequence ID" value="CBJ27176.1"/>
    <property type="molecule type" value="Genomic_DNA"/>
</dbReference>
<sequence length="96" mass="10626">MDACCRKICTILKEDCKVNFLALDFDLTILNIHTSGRWPGTPEQLTQRIRPFFQALIPIAVAKGIHVGVVTFSPQVSMISSVLKVAFPHVASQVVF</sequence>
<accession>D7G4T3</accession>
<dbReference type="InParanoid" id="D7G4T3"/>
<dbReference type="AlphaFoldDB" id="D7G4T3"/>
<protein>
    <submittedName>
        <fullName evidence="1">Uncharacterized protein</fullName>
    </submittedName>
</protein>
<organism evidence="1 2">
    <name type="scientific">Ectocarpus siliculosus</name>
    <name type="common">Brown alga</name>
    <name type="synonym">Conferva siliculosa</name>
    <dbReference type="NCBI Taxonomy" id="2880"/>
    <lineage>
        <taxon>Eukaryota</taxon>
        <taxon>Sar</taxon>
        <taxon>Stramenopiles</taxon>
        <taxon>Ochrophyta</taxon>
        <taxon>PX clade</taxon>
        <taxon>Phaeophyceae</taxon>
        <taxon>Ectocarpales</taxon>
        <taxon>Ectocarpaceae</taxon>
        <taxon>Ectocarpus</taxon>
    </lineage>
</organism>
<dbReference type="Proteomes" id="UP000002630">
    <property type="component" value="Linkage Group LG08"/>
</dbReference>